<organism evidence="2 3">
    <name type="scientific">Parvicella tangerina</name>
    <dbReference type="NCBI Taxonomy" id="2829795"/>
    <lineage>
        <taxon>Bacteria</taxon>
        <taxon>Pseudomonadati</taxon>
        <taxon>Bacteroidota</taxon>
        <taxon>Flavobacteriia</taxon>
        <taxon>Flavobacteriales</taxon>
        <taxon>Parvicellaceae</taxon>
        <taxon>Parvicella</taxon>
    </lineage>
</organism>
<reference evidence="2" key="1">
    <citation type="submission" date="2021-04" db="EMBL/GenBank/DDBJ databases">
        <authorList>
            <person name="Rodrigo-Torres L."/>
            <person name="Arahal R. D."/>
            <person name="Lucena T."/>
        </authorList>
    </citation>
    <scope>NUCLEOTIDE SEQUENCE</scope>
    <source>
        <strain evidence="2">AS29M-1</strain>
    </source>
</reference>
<accession>A0A916JKV1</accession>
<keyword evidence="3" id="KW-1185">Reference proteome</keyword>
<dbReference type="AlphaFoldDB" id="A0A916JKV1"/>
<name>A0A916JKV1_9FLAO</name>
<dbReference type="Gene3D" id="2.40.360.20">
    <property type="match status" value="1"/>
</dbReference>
<feature type="domain" description="DUF3108" evidence="1">
    <location>
        <begin position="37"/>
        <end position="232"/>
    </location>
</feature>
<evidence type="ECO:0000313" key="3">
    <source>
        <dbReference type="Proteomes" id="UP000683507"/>
    </source>
</evidence>
<evidence type="ECO:0000313" key="2">
    <source>
        <dbReference type="EMBL" id="CAG5079401.1"/>
    </source>
</evidence>
<dbReference type="Proteomes" id="UP000683507">
    <property type="component" value="Chromosome"/>
</dbReference>
<dbReference type="RefSeq" id="WP_258541156.1">
    <property type="nucleotide sequence ID" value="NZ_OU015584.1"/>
</dbReference>
<dbReference type="EMBL" id="OU015584">
    <property type="protein sequence ID" value="CAG5079401.1"/>
    <property type="molecule type" value="Genomic_DNA"/>
</dbReference>
<evidence type="ECO:0000259" key="1">
    <source>
        <dbReference type="Pfam" id="PF21347"/>
    </source>
</evidence>
<protein>
    <recommendedName>
        <fullName evidence="1">DUF3108 domain-containing protein</fullName>
    </recommendedName>
</protein>
<proteinExistence type="predicted"/>
<dbReference type="InterPro" id="IPR049279">
    <property type="entry name" value="DUF3108-like"/>
</dbReference>
<gene>
    <name evidence="2" type="ORF">CRYO30217_00935</name>
</gene>
<sequence>MEKTIFNLRNIVSSIFVMLFFLTLGSAQDCASFMPMEEGYKWEVTNFNKKGKEQGTVTHTVKSASVEGGVANAELEMVTSDGKEEHSTTYQFMCEGSTFKMSMNIFLPDETMEQMQNMESMEVEMDMEDMEFPTVLEVGQELKDANMTMEAKMNGMKVMSMTTLIKDRKVVAKESVTTSAGTYECFKVEQVSAIKMGFVNREYKSVSYIAEGVGVVRSESYDKKGNLDSYSEITKIY</sequence>
<dbReference type="KEGG" id="ptan:CRYO30217_00935"/>
<dbReference type="Pfam" id="PF21347">
    <property type="entry name" value="DUF3108_like"/>
    <property type="match status" value="1"/>
</dbReference>